<proteinExistence type="predicted"/>
<organism evidence="1 2">
    <name type="scientific">Saccharothrix carnea</name>
    <dbReference type="NCBI Taxonomy" id="1280637"/>
    <lineage>
        <taxon>Bacteria</taxon>
        <taxon>Bacillati</taxon>
        <taxon>Actinomycetota</taxon>
        <taxon>Actinomycetes</taxon>
        <taxon>Pseudonocardiales</taxon>
        <taxon>Pseudonocardiaceae</taxon>
        <taxon>Saccharothrix</taxon>
    </lineage>
</organism>
<sequence>MSHIAFFNIPGHGHVNPTLPVATEPVNRGHRVTYAVDPGFASIVDKAGAEPVVHPTSLPTDDREWPTEPAPAMRLFLDEARSVLPVLEAAYADDRPDRPT</sequence>
<evidence type="ECO:0008006" key="3">
    <source>
        <dbReference type="Google" id="ProtNLM"/>
    </source>
</evidence>
<dbReference type="RefSeq" id="WP_106614988.1">
    <property type="nucleotide sequence ID" value="NZ_PYAX01000003.1"/>
</dbReference>
<evidence type="ECO:0000313" key="2">
    <source>
        <dbReference type="Proteomes" id="UP000241118"/>
    </source>
</evidence>
<accession>A0A2P8IDJ1</accession>
<evidence type="ECO:0000313" key="1">
    <source>
        <dbReference type="EMBL" id="PSL56539.1"/>
    </source>
</evidence>
<reference evidence="1 2" key="1">
    <citation type="submission" date="2018-03" db="EMBL/GenBank/DDBJ databases">
        <title>Genomic Encyclopedia of Type Strains, Phase III (KMG-III): the genomes of soil and plant-associated and newly described type strains.</title>
        <authorList>
            <person name="Whitman W."/>
        </authorList>
    </citation>
    <scope>NUCLEOTIDE SEQUENCE [LARGE SCALE GENOMIC DNA]</scope>
    <source>
        <strain evidence="1 2">CGMCC 4.7097</strain>
    </source>
</reference>
<dbReference type="Gene3D" id="3.40.50.2000">
    <property type="entry name" value="Glycogen Phosphorylase B"/>
    <property type="match status" value="1"/>
</dbReference>
<protein>
    <recommendedName>
        <fullName evidence="3">MGT family glycosyltransferase</fullName>
    </recommendedName>
</protein>
<dbReference type="SUPFAM" id="SSF53756">
    <property type="entry name" value="UDP-Glycosyltransferase/glycogen phosphorylase"/>
    <property type="match status" value="1"/>
</dbReference>
<dbReference type="Proteomes" id="UP000241118">
    <property type="component" value="Unassembled WGS sequence"/>
</dbReference>
<dbReference type="EMBL" id="PYAX01000003">
    <property type="protein sequence ID" value="PSL56539.1"/>
    <property type="molecule type" value="Genomic_DNA"/>
</dbReference>
<dbReference type="AlphaFoldDB" id="A0A2P8IDJ1"/>
<gene>
    <name evidence="1" type="ORF">B0I31_103290</name>
</gene>
<keyword evidence="2" id="KW-1185">Reference proteome</keyword>
<dbReference type="OrthoDB" id="6620093at2"/>
<comment type="caution">
    <text evidence="1">The sequence shown here is derived from an EMBL/GenBank/DDBJ whole genome shotgun (WGS) entry which is preliminary data.</text>
</comment>
<name>A0A2P8IDJ1_SACCR</name>